<dbReference type="PANTHER" id="PTHR37066:SF1">
    <property type="entry name" value="LNS2_PITP DOMAIN-CONTAINING PROTEIN"/>
    <property type="match status" value="1"/>
</dbReference>
<dbReference type="Proteomes" id="UP000054928">
    <property type="component" value="Unassembled WGS sequence"/>
</dbReference>
<sequence>MKRLLSLSTRVYRRDSAPLQHRLFASQTQNLTGLDRDREFLVALQTFYRLEGHFTVPYEFVVPTPPTDVDAAAFPWPQETWGMNLGNRLRLFTRGRCGPFKCELLRTIGFPFDDWKSYVWEMQIIPSLKVFQEKEGHLFVRQNFQVPIGDNKWPRAAWGVKLGSQCQLLRRDAADGLSEQRKRVLDAMGFIWSDTQWKWQMQLLKSMEHYRKFFGHCSVHKSFVVPSKDPFWPEVSWGYGLGRAISKVKANMEEHAMTPRAMEDLRRLDFFEEGLALKVWREALLPCLELYPRMYGNTFIQRDFVVPSEAPWPERAWNMKLGYIVETINSNRVFRDEMHSDKPKLKELGYAWESLFGKWAKDFLPALRLYKAKYHHCDVPLWWVVPATDDFWPSTLRGYQLGKNVVRVRRNGRGNPDVADVLPELEALGFKFNAFESNFVDRILPALEMYAEKYGDTHVPQGFIVPSNDTWPRPSWGTKLGHTVRNIRNRHQHVQQIEVYRNRLEKIGFVWSIYKSTAATKRDIVDPSVKVFKEIYGEDAKVPRNFVVPADDTRYLKIAKNFELGAWLTQYNNRTTGLLPFQTQESKRKAAAMYDKHRHACVSARGELTPYAEQYWNDVLLKSFQAYAKEHGSCEDMDSGYIVPHKKPYPQSSWGLNLGLRMRHVRHGIRYARETTKYKEELLNIGVLRDGDNIGMAKQAGNNVSCSDFDDDGSEVIDNRYCKGDDECEDDDESDGNASDELL</sequence>
<name>A0A0P1AHV8_PLAHL</name>
<feature type="compositionally biased region" description="Acidic residues" evidence="1">
    <location>
        <begin position="726"/>
        <end position="735"/>
    </location>
</feature>
<protein>
    <recommendedName>
        <fullName evidence="4">Helicase-associated domain-containing protein</fullName>
    </recommendedName>
</protein>
<dbReference type="AlphaFoldDB" id="A0A0P1AHV8"/>
<dbReference type="GeneID" id="36405339"/>
<evidence type="ECO:0000313" key="3">
    <source>
        <dbReference type="Proteomes" id="UP000054928"/>
    </source>
</evidence>
<organism evidence="2 3">
    <name type="scientific">Plasmopara halstedii</name>
    <name type="common">Downy mildew of sunflower</name>
    <dbReference type="NCBI Taxonomy" id="4781"/>
    <lineage>
        <taxon>Eukaryota</taxon>
        <taxon>Sar</taxon>
        <taxon>Stramenopiles</taxon>
        <taxon>Oomycota</taxon>
        <taxon>Peronosporomycetes</taxon>
        <taxon>Peronosporales</taxon>
        <taxon>Peronosporaceae</taxon>
        <taxon>Plasmopara</taxon>
    </lineage>
</organism>
<keyword evidence="3" id="KW-1185">Reference proteome</keyword>
<evidence type="ECO:0000313" key="2">
    <source>
        <dbReference type="EMBL" id="CEG40063.1"/>
    </source>
</evidence>
<dbReference type="OMA" id="IGFVWSI"/>
<accession>A0A0P1AHV8</accession>
<feature type="region of interest" description="Disordered" evidence="1">
    <location>
        <begin position="721"/>
        <end position="743"/>
    </location>
</feature>
<dbReference type="RefSeq" id="XP_024576432.1">
    <property type="nucleotide sequence ID" value="XM_024725679.1"/>
</dbReference>
<dbReference type="PANTHER" id="PTHR37066">
    <property type="entry name" value="HELICASE-ASSOCIATED"/>
    <property type="match status" value="1"/>
</dbReference>
<reference evidence="3" key="1">
    <citation type="submission" date="2014-09" db="EMBL/GenBank/DDBJ databases">
        <authorList>
            <person name="Sharma Rahul"/>
            <person name="Thines Marco"/>
        </authorList>
    </citation>
    <scope>NUCLEOTIDE SEQUENCE [LARGE SCALE GENOMIC DNA]</scope>
</reference>
<dbReference type="EMBL" id="CCYD01000468">
    <property type="protein sequence ID" value="CEG40063.1"/>
    <property type="molecule type" value="Genomic_DNA"/>
</dbReference>
<dbReference type="OrthoDB" id="66498at2759"/>
<evidence type="ECO:0000256" key="1">
    <source>
        <dbReference type="SAM" id="MobiDB-lite"/>
    </source>
</evidence>
<proteinExistence type="predicted"/>
<evidence type="ECO:0008006" key="4">
    <source>
        <dbReference type="Google" id="ProtNLM"/>
    </source>
</evidence>